<protein>
    <recommendedName>
        <fullName evidence="10">Hyaluronan synthase</fullName>
        <ecNumber evidence="4">2.4.1.212</ecNumber>
    </recommendedName>
    <alternativeName>
        <fullName evidence="12">Hyaluronate synthase</fullName>
    </alternativeName>
    <alternativeName>
        <fullName evidence="11">Hyaluronic acid synthase</fullName>
    </alternativeName>
</protein>
<feature type="transmembrane region" description="Helical" evidence="15">
    <location>
        <begin position="377"/>
        <end position="396"/>
    </location>
</feature>
<keyword evidence="15" id="KW-0812">Transmembrane</keyword>
<evidence type="ECO:0000256" key="13">
    <source>
        <dbReference type="ARBA" id="ARBA00047709"/>
    </source>
</evidence>
<comment type="similarity">
    <text evidence="3">Belongs to the NodC/HAS family.</text>
</comment>
<comment type="pathway">
    <text evidence="2">Glycan biosynthesis; hyaluronan biosynthesis.</text>
</comment>
<evidence type="ECO:0000256" key="2">
    <source>
        <dbReference type="ARBA" id="ARBA00004698"/>
    </source>
</evidence>
<comment type="catalytic activity">
    <reaction evidence="13">
        <text>[hyaluronan](n) + UDP-N-acetyl-alpha-D-glucosamine = N-acetyl-beta-D-glucosaminyl-(1-&gt;4)-[hyaluronan](n) + UDP + H(+)</text>
        <dbReference type="Rhea" id="RHEA:20465"/>
        <dbReference type="Rhea" id="RHEA-COMP:12583"/>
        <dbReference type="Rhea" id="RHEA-COMP:12585"/>
        <dbReference type="ChEBI" id="CHEBI:15378"/>
        <dbReference type="ChEBI" id="CHEBI:57705"/>
        <dbReference type="ChEBI" id="CHEBI:58223"/>
        <dbReference type="ChEBI" id="CHEBI:132153"/>
        <dbReference type="ChEBI" id="CHEBI:132154"/>
        <dbReference type="EC" id="2.4.1.212"/>
    </reaction>
</comment>
<reference evidence="18 19" key="1">
    <citation type="submission" date="2017-10" db="EMBL/GenBank/DDBJ databases">
        <title>The new phylogeny of genus Mycobacterium.</title>
        <authorList>
            <person name="Tortoli E."/>
            <person name="Trovato A."/>
            <person name="Cirillo D.M."/>
        </authorList>
    </citation>
    <scope>NUCLEOTIDE SEQUENCE [LARGE SCALE GENOMIC DNA]</scope>
    <source>
        <strain evidence="18 19">CCUG37673</strain>
    </source>
</reference>
<evidence type="ECO:0000256" key="11">
    <source>
        <dbReference type="ARBA" id="ARBA00042148"/>
    </source>
</evidence>
<evidence type="ECO:0000256" key="6">
    <source>
        <dbReference type="ARBA" id="ARBA00022676"/>
    </source>
</evidence>
<dbReference type="PANTHER" id="PTHR22913:SF12">
    <property type="entry name" value="MANNURONAN SYNTHASE"/>
    <property type="match status" value="1"/>
</dbReference>
<dbReference type="Proteomes" id="UP000465302">
    <property type="component" value="Unassembled WGS sequence"/>
</dbReference>
<dbReference type="GO" id="GO:0050501">
    <property type="term" value="F:hyaluronan synthase activity"/>
    <property type="evidence" value="ECO:0007669"/>
    <property type="project" value="UniProtKB-EC"/>
</dbReference>
<evidence type="ECO:0000256" key="4">
    <source>
        <dbReference type="ARBA" id="ARBA00012207"/>
    </source>
</evidence>
<comment type="function">
    <text evidence="9">Glycosaminoglycan synthesis. The hyaluronic acid capsule is involved in the pathogenicity of group A Streptococci; it may be the major virulence determinant.</text>
</comment>
<accession>A0A2A7N7D9</accession>
<evidence type="ECO:0000256" key="9">
    <source>
        <dbReference type="ARBA" id="ARBA00037408"/>
    </source>
</evidence>
<dbReference type="EMBL" id="PDCP01000015">
    <property type="protein sequence ID" value="PEG39358.1"/>
    <property type="molecule type" value="Genomic_DNA"/>
</dbReference>
<keyword evidence="5" id="KW-1003">Cell membrane</keyword>
<evidence type="ECO:0000256" key="1">
    <source>
        <dbReference type="ARBA" id="ARBA00004236"/>
    </source>
</evidence>
<comment type="catalytic activity">
    <reaction evidence="14">
        <text>N-acetyl-beta-D-glucosaminyl-(1-&gt;4)-[hyaluronan](n) + UDP-alpha-D-glucuronate = [hyaluronan](n+1) + UDP + H(+)</text>
        <dbReference type="Rhea" id="RHEA:12528"/>
        <dbReference type="Rhea" id="RHEA-COMP:12585"/>
        <dbReference type="Rhea" id="RHEA-COMP:12587"/>
        <dbReference type="ChEBI" id="CHEBI:15378"/>
        <dbReference type="ChEBI" id="CHEBI:58052"/>
        <dbReference type="ChEBI" id="CHEBI:58223"/>
        <dbReference type="ChEBI" id="CHEBI:132153"/>
        <dbReference type="ChEBI" id="CHEBI:132154"/>
        <dbReference type="EC" id="2.4.1.212"/>
    </reaction>
</comment>
<dbReference type="InterPro" id="IPR001173">
    <property type="entry name" value="Glyco_trans_2-like"/>
</dbReference>
<evidence type="ECO:0000256" key="14">
    <source>
        <dbReference type="ARBA" id="ARBA00048168"/>
    </source>
</evidence>
<evidence type="ECO:0000313" key="18">
    <source>
        <dbReference type="EMBL" id="PEG39358.1"/>
    </source>
</evidence>
<keyword evidence="19" id="KW-1185">Reference proteome</keyword>
<keyword evidence="7" id="KW-0808">Transferase</keyword>
<dbReference type="AlphaFoldDB" id="A0A2A7N7D9"/>
<gene>
    <name evidence="18" type="ORF">CQY20_10755</name>
    <name evidence="17" type="ORF">MAGR_31830</name>
</gene>
<proteinExistence type="inferred from homology"/>
<evidence type="ECO:0000256" key="8">
    <source>
        <dbReference type="ARBA" id="ARBA00023136"/>
    </source>
</evidence>
<sequence>MTLLAAPPPRHAEPHTPRRASENTLRAVLLIALVAIVLTICVQKIDSFDNLRRDPFWAVYSIVVTTFIFSRFVLAWLYRVPPPSAAMTYRPTVAIIVPAYNEPDIARTLLACLGAHYPADRLRVVVVDDKSTDDTLQRINEVAAAHPELVVIESERNRGKRHAMATGIAAAGDAEILVFIDSDSRVSAGAVKRLVRYFADPTVGAVAGHTDVANKDVNILTRMQSMQYYIAFRIYKSAEALFGAVMCCSGCFSGYRRKAVEPVLDAWLNQRFLGRPSTFGDDRSLTNFLLPHWRVLYAPDAQAYTNVPERLQQFLRQQLRWKKSWLREAPRAARAVFRKNPVAVLMFGLSLVLPLLAPQVVLRAFVVQPHFISQLPYWYFGGVAAMAIIYGLYYRMNKPDKRWYLGIFFTMFYTVVLVLQLPYAMATIRDSKWGTR</sequence>
<evidence type="ECO:0000256" key="12">
    <source>
        <dbReference type="ARBA" id="ARBA00043237"/>
    </source>
</evidence>
<dbReference type="PANTHER" id="PTHR22913">
    <property type="entry name" value="HYALURONAN SYNTHASE"/>
    <property type="match status" value="1"/>
</dbReference>
<keyword evidence="8 15" id="KW-0472">Membrane</keyword>
<dbReference type="EC" id="2.4.1.212" evidence="4"/>
<feature type="domain" description="Glycosyltransferase 2-like" evidence="16">
    <location>
        <begin position="95"/>
        <end position="261"/>
    </location>
</feature>
<reference evidence="17" key="3">
    <citation type="submission" date="2020-02" db="EMBL/GenBank/DDBJ databases">
        <authorList>
            <person name="Matsumoto Y."/>
            <person name="Motooka D."/>
            <person name="Nakamura S."/>
        </authorList>
    </citation>
    <scope>NUCLEOTIDE SEQUENCE</scope>
    <source>
        <strain evidence="17">JCM 6377</strain>
    </source>
</reference>
<reference evidence="17 20" key="2">
    <citation type="journal article" date="2019" name="Emerg. Microbes Infect.">
        <title>Comprehensive subspecies identification of 175 nontuberculous mycobacteria species based on 7547 genomic profiles.</title>
        <authorList>
            <person name="Matsumoto Y."/>
            <person name="Kinjo T."/>
            <person name="Motooka D."/>
            <person name="Nabeya D."/>
            <person name="Jung N."/>
            <person name="Uechi K."/>
            <person name="Horii T."/>
            <person name="Iida T."/>
            <person name="Fujita J."/>
            <person name="Nakamura S."/>
        </authorList>
    </citation>
    <scope>NUCLEOTIDE SEQUENCE [LARGE SCALE GENOMIC DNA]</scope>
    <source>
        <strain evidence="17 20">JCM 6377</strain>
    </source>
</reference>
<comment type="caution">
    <text evidence="18">The sequence shown here is derived from an EMBL/GenBank/DDBJ whole genome shotgun (WGS) entry which is preliminary data.</text>
</comment>
<organism evidence="18 19">
    <name type="scientific">Mycolicibacterium agri</name>
    <name type="common">Mycobacterium agri</name>
    <dbReference type="NCBI Taxonomy" id="36811"/>
    <lineage>
        <taxon>Bacteria</taxon>
        <taxon>Bacillati</taxon>
        <taxon>Actinomycetota</taxon>
        <taxon>Actinomycetes</taxon>
        <taxon>Mycobacteriales</taxon>
        <taxon>Mycobacteriaceae</taxon>
        <taxon>Mycolicibacterium</taxon>
    </lineage>
</organism>
<feature type="transmembrane region" description="Helical" evidence="15">
    <location>
        <begin position="57"/>
        <end position="78"/>
    </location>
</feature>
<dbReference type="SUPFAM" id="SSF53448">
    <property type="entry name" value="Nucleotide-diphospho-sugar transferases"/>
    <property type="match status" value="1"/>
</dbReference>
<evidence type="ECO:0000256" key="3">
    <source>
        <dbReference type="ARBA" id="ARBA00006782"/>
    </source>
</evidence>
<dbReference type="Gene3D" id="3.90.550.10">
    <property type="entry name" value="Spore Coat Polysaccharide Biosynthesis Protein SpsA, Chain A"/>
    <property type="match status" value="1"/>
</dbReference>
<keyword evidence="6" id="KW-0328">Glycosyltransferase</keyword>
<dbReference type="InterPro" id="IPR029044">
    <property type="entry name" value="Nucleotide-diphossugar_trans"/>
</dbReference>
<dbReference type="RefSeq" id="WP_097940065.1">
    <property type="nucleotide sequence ID" value="NZ_BLKS01000001.1"/>
</dbReference>
<name>A0A2A7N7D9_MYCAG</name>
<dbReference type="EMBL" id="BLKS01000001">
    <property type="protein sequence ID" value="GFG51742.1"/>
    <property type="molecule type" value="Genomic_DNA"/>
</dbReference>
<evidence type="ECO:0000256" key="10">
    <source>
        <dbReference type="ARBA" id="ARBA00040508"/>
    </source>
</evidence>
<comment type="subcellular location">
    <subcellularLocation>
        <location evidence="1">Cell membrane</location>
    </subcellularLocation>
</comment>
<dbReference type="CDD" id="cd06423">
    <property type="entry name" value="CESA_like"/>
    <property type="match status" value="1"/>
</dbReference>
<evidence type="ECO:0000313" key="19">
    <source>
        <dbReference type="Proteomes" id="UP000220914"/>
    </source>
</evidence>
<evidence type="ECO:0000256" key="5">
    <source>
        <dbReference type="ARBA" id="ARBA00022475"/>
    </source>
</evidence>
<evidence type="ECO:0000256" key="7">
    <source>
        <dbReference type="ARBA" id="ARBA00022679"/>
    </source>
</evidence>
<evidence type="ECO:0000313" key="17">
    <source>
        <dbReference type="EMBL" id="GFG51742.1"/>
    </source>
</evidence>
<dbReference type="GO" id="GO:0030213">
    <property type="term" value="P:hyaluronan biosynthetic process"/>
    <property type="evidence" value="ECO:0007669"/>
    <property type="project" value="TreeGrafter"/>
</dbReference>
<evidence type="ECO:0000259" key="16">
    <source>
        <dbReference type="Pfam" id="PF00535"/>
    </source>
</evidence>
<feature type="transmembrane region" description="Helical" evidence="15">
    <location>
        <begin position="403"/>
        <end position="423"/>
    </location>
</feature>
<dbReference type="Pfam" id="PF00535">
    <property type="entry name" value="Glycos_transf_2"/>
    <property type="match status" value="1"/>
</dbReference>
<dbReference type="Proteomes" id="UP000220914">
    <property type="component" value="Unassembled WGS sequence"/>
</dbReference>
<feature type="transmembrane region" description="Helical" evidence="15">
    <location>
        <begin position="27"/>
        <end position="45"/>
    </location>
</feature>
<keyword evidence="15" id="KW-1133">Transmembrane helix</keyword>
<dbReference type="GO" id="GO:0005886">
    <property type="term" value="C:plasma membrane"/>
    <property type="evidence" value="ECO:0007669"/>
    <property type="project" value="UniProtKB-SubCell"/>
</dbReference>
<evidence type="ECO:0000256" key="15">
    <source>
        <dbReference type="SAM" id="Phobius"/>
    </source>
</evidence>
<dbReference type="GO" id="GO:0085029">
    <property type="term" value="P:extracellular matrix assembly"/>
    <property type="evidence" value="ECO:0007669"/>
    <property type="project" value="TreeGrafter"/>
</dbReference>
<feature type="transmembrane region" description="Helical" evidence="15">
    <location>
        <begin position="342"/>
        <end position="365"/>
    </location>
</feature>
<dbReference type="OrthoDB" id="9763050at2"/>
<evidence type="ECO:0000313" key="20">
    <source>
        <dbReference type="Proteomes" id="UP000465302"/>
    </source>
</evidence>